<evidence type="ECO:0000313" key="5">
    <source>
        <dbReference type="EMBL" id="KAL1619768.1"/>
    </source>
</evidence>
<dbReference type="Proteomes" id="UP001521116">
    <property type="component" value="Unassembled WGS sequence"/>
</dbReference>
<proteinExistence type="inferred from homology"/>
<gene>
    <name evidence="5" type="ORF">SLS56_009969</name>
</gene>
<keyword evidence="6" id="KW-1185">Reference proteome</keyword>
<name>A0ABR3SH85_9PEZI</name>
<keyword evidence="3 4" id="KW-0460">Magnesium</keyword>
<dbReference type="InterPro" id="IPR008949">
    <property type="entry name" value="Isoprenoid_synthase_dom_sf"/>
</dbReference>
<keyword evidence="4" id="KW-0456">Lyase</keyword>
<organism evidence="5 6">
    <name type="scientific">Neofusicoccum ribis</name>
    <dbReference type="NCBI Taxonomy" id="45134"/>
    <lineage>
        <taxon>Eukaryota</taxon>
        <taxon>Fungi</taxon>
        <taxon>Dikarya</taxon>
        <taxon>Ascomycota</taxon>
        <taxon>Pezizomycotina</taxon>
        <taxon>Dothideomycetes</taxon>
        <taxon>Dothideomycetes incertae sedis</taxon>
        <taxon>Botryosphaeriales</taxon>
        <taxon>Botryosphaeriaceae</taxon>
        <taxon>Neofusicoccum</taxon>
    </lineage>
</organism>
<evidence type="ECO:0000313" key="6">
    <source>
        <dbReference type="Proteomes" id="UP001521116"/>
    </source>
</evidence>
<dbReference type="Pfam" id="PF19086">
    <property type="entry name" value="Terpene_syn_C_2"/>
    <property type="match status" value="1"/>
</dbReference>
<evidence type="ECO:0000256" key="1">
    <source>
        <dbReference type="ARBA" id="ARBA00001946"/>
    </source>
</evidence>
<dbReference type="PANTHER" id="PTHR35201">
    <property type="entry name" value="TERPENE SYNTHASE"/>
    <property type="match status" value="1"/>
</dbReference>
<reference evidence="5 6" key="1">
    <citation type="submission" date="2024-02" db="EMBL/GenBank/DDBJ databases">
        <title>De novo assembly and annotation of 12 fungi associated with fruit tree decline syndrome in Ontario, Canada.</title>
        <authorList>
            <person name="Sulman M."/>
            <person name="Ellouze W."/>
            <person name="Ilyukhin E."/>
        </authorList>
    </citation>
    <scope>NUCLEOTIDE SEQUENCE [LARGE SCALE GENOMIC DNA]</scope>
    <source>
        <strain evidence="5 6">M1-105</strain>
    </source>
</reference>
<dbReference type="Gene3D" id="1.10.600.10">
    <property type="entry name" value="Farnesyl Diphosphate Synthase"/>
    <property type="match status" value="1"/>
</dbReference>
<dbReference type="SUPFAM" id="SSF48576">
    <property type="entry name" value="Terpenoid synthases"/>
    <property type="match status" value="1"/>
</dbReference>
<sequence length="362" mass="42001">MASVAVQPIVNPRPALKAELSRNPYYIPNLRPLYKDWPEAVNPNYPELKEALAARIDDLYPPERATALKKGDYALLSSMWWPRASAKRLKTVTFWFLWLFTWDDEIDQSTSELFINLDHANAFRRESFHYARYSLGVPDEETHKFNFDVNVPTNKLIRSLDVIGAELQEVYNKDQIMCFVEEIDYYMDCQQREQARKLTGAMPLADDYWETRMGTSAVTSMLALNELRTLIVLHFGARGVLMHGRYADDDDIPRWIMTHPKMRALWHEVNMNMSLSNDMLSLRKEIRHGDIDSIVPVLVHTRGMTLQQAIEHTIQELKVNIERFDQIGEELLNDVKASEPGKVPEVTSYIKGCRYNQMANFV</sequence>
<dbReference type="InterPro" id="IPR034686">
    <property type="entry name" value="Terpene_cyclase-like_2"/>
</dbReference>
<comment type="caution">
    <text evidence="5">The sequence shown here is derived from an EMBL/GenBank/DDBJ whole genome shotgun (WGS) entry which is preliminary data.</text>
</comment>
<comment type="similarity">
    <text evidence="2 4">Belongs to the terpene synthase family.</text>
</comment>
<evidence type="ECO:0000256" key="3">
    <source>
        <dbReference type="ARBA" id="ARBA00022842"/>
    </source>
</evidence>
<dbReference type="EMBL" id="JAJVDC020000181">
    <property type="protein sequence ID" value="KAL1619768.1"/>
    <property type="molecule type" value="Genomic_DNA"/>
</dbReference>
<evidence type="ECO:0000256" key="4">
    <source>
        <dbReference type="RuleBase" id="RU366034"/>
    </source>
</evidence>
<accession>A0ABR3SH85</accession>
<keyword evidence="4" id="KW-0479">Metal-binding</keyword>
<protein>
    <recommendedName>
        <fullName evidence="4">Terpene synthase</fullName>
        <ecNumber evidence="4">4.2.3.-</ecNumber>
    </recommendedName>
</protein>
<dbReference type="EC" id="4.2.3.-" evidence="4"/>
<dbReference type="PANTHER" id="PTHR35201:SF4">
    <property type="entry name" value="BETA-PINACENE SYNTHASE-RELATED"/>
    <property type="match status" value="1"/>
</dbReference>
<comment type="cofactor">
    <cofactor evidence="1 4">
        <name>Mg(2+)</name>
        <dbReference type="ChEBI" id="CHEBI:18420"/>
    </cofactor>
</comment>
<evidence type="ECO:0000256" key="2">
    <source>
        <dbReference type="ARBA" id="ARBA00006333"/>
    </source>
</evidence>